<evidence type="ECO:0000256" key="3">
    <source>
        <dbReference type="ARBA" id="ARBA00006171"/>
    </source>
</evidence>
<dbReference type="GO" id="GO:0006281">
    <property type="term" value="P:DNA repair"/>
    <property type="evidence" value="ECO:0007669"/>
    <property type="project" value="TreeGrafter"/>
</dbReference>
<gene>
    <name evidence="5" type="ORF">D5366_01975</name>
</gene>
<dbReference type="Gene3D" id="3.40.50.1000">
    <property type="entry name" value="HAD superfamily/HAD-like"/>
    <property type="match status" value="1"/>
</dbReference>
<dbReference type="EMBL" id="CP032485">
    <property type="protein sequence ID" value="QDH24233.1"/>
    <property type="molecule type" value="Genomic_DNA"/>
</dbReference>
<dbReference type="InterPro" id="IPR041492">
    <property type="entry name" value="HAD_2"/>
</dbReference>
<reference evidence="5 6" key="1">
    <citation type="submission" date="2018-09" db="EMBL/GenBank/DDBJ databases">
        <title>The complete genome sequence of Neokomagataea tanensis NBRC 106556(T).</title>
        <authorList>
            <person name="Chua K.-O."/>
            <person name="See-Too W.-S."/>
            <person name="Hong K.-W."/>
            <person name="Yin W.-F."/>
            <person name="Chan K.-G."/>
        </authorList>
    </citation>
    <scope>NUCLEOTIDE SEQUENCE [LARGE SCALE GENOMIC DNA]</scope>
    <source>
        <strain evidence="6">AH13 \ NBRC 106556</strain>
    </source>
</reference>
<dbReference type="AlphaFoldDB" id="A0A4Y6V2M8"/>
<keyword evidence="6" id="KW-1185">Reference proteome</keyword>
<dbReference type="RefSeq" id="WP_141492064.1">
    <property type="nucleotide sequence ID" value="NZ_CP032485.1"/>
</dbReference>
<evidence type="ECO:0000256" key="1">
    <source>
        <dbReference type="ARBA" id="ARBA00000830"/>
    </source>
</evidence>
<dbReference type="KEGG" id="ntn:D5366_01975"/>
<dbReference type="OrthoDB" id="9793014at2"/>
<dbReference type="GO" id="GO:0008967">
    <property type="term" value="F:phosphoglycolate phosphatase activity"/>
    <property type="evidence" value="ECO:0007669"/>
    <property type="project" value="UniProtKB-EC"/>
</dbReference>
<comment type="similarity">
    <text evidence="3">Belongs to the HAD-like hydrolase superfamily. CbbY/CbbZ/Gph/YieH family.</text>
</comment>
<dbReference type="InterPro" id="IPR050155">
    <property type="entry name" value="HAD-like_hydrolase_sf"/>
</dbReference>
<dbReference type="SFLD" id="SFLDG01129">
    <property type="entry name" value="C1.5:_HAD__Beta-PGM__Phosphata"/>
    <property type="match status" value="1"/>
</dbReference>
<evidence type="ECO:0000256" key="4">
    <source>
        <dbReference type="ARBA" id="ARBA00013078"/>
    </source>
</evidence>
<comment type="catalytic activity">
    <reaction evidence="1">
        <text>2-phosphoglycolate + H2O = glycolate + phosphate</text>
        <dbReference type="Rhea" id="RHEA:14369"/>
        <dbReference type="ChEBI" id="CHEBI:15377"/>
        <dbReference type="ChEBI" id="CHEBI:29805"/>
        <dbReference type="ChEBI" id="CHEBI:43474"/>
        <dbReference type="ChEBI" id="CHEBI:58033"/>
        <dbReference type="EC" id="3.1.3.18"/>
    </reaction>
</comment>
<dbReference type="Proteomes" id="UP000317214">
    <property type="component" value="Chromosome"/>
</dbReference>
<proteinExistence type="inferred from homology"/>
<comment type="pathway">
    <text evidence="2">Organic acid metabolism; glycolate biosynthesis; glycolate from 2-phosphoglycolate: step 1/1.</text>
</comment>
<protein>
    <recommendedName>
        <fullName evidence="4">phosphoglycolate phosphatase</fullName>
        <ecNumber evidence="4">3.1.3.18</ecNumber>
    </recommendedName>
</protein>
<evidence type="ECO:0000313" key="6">
    <source>
        <dbReference type="Proteomes" id="UP000317214"/>
    </source>
</evidence>
<organism evidence="5 6">
    <name type="scientific">Neokomagataea tanensis</name>
    <dbReference type="NCBI Taxonomy" id="661191"/>
    <lineage>
        <taxon>Bacteria</taxon>
        <taxon>Pseudomonadati</taxon>
        <taxon>Pseudomonadota</taxon>
        <taxon>Alphaproteobacteria</taxon>
        <taxon>Acetobacterales</taxon>
        <taxon>Acetobacteraceae</taxon>
        <taxon>Neokomagataea</taxon>
    </lineage>
</organism>
<evidence type="ECO:0000256" key="2">
    <source>
        <dbReference type="ARBA" id="ARBA00004818"/>
    </source>
</evidence>
<accession>A0A4Y6V2M8</accession>
<dbReference type="Gene3D" id="1.10.150.240">
    <property type="entry name" value="Putative phosphatase, domain 2"/>
    <property type="match status" value="1"/>
</dbReference>
<dbReference type="InterPro" id="IPR023214">
    <property type="entry name" value="HAD_sf"/>
</dbReference>
<dbReference type="PANTHER" id="PTHR43434:SF1">
    <property type="entry name" value="PHOSPHOGLYCOLATE PHOSPHATASE"/>
    <property type="match status" value="1"/>
</dbReference>
<dbReference type="InterPro" id="IPR036412">
    <property type="entry name" value="HAD-like_sf"/>
</dbReference>
<name>A0A4Y6V2M8_9PROT</name>
<dbReference type="SFLD" id="SFLDS00003">
    <property type="entry name" value="Haloacid_Dehalogenase"/>
    <property type="match status" value="1"/>
</dbReference>
<sequence length="221" mass="24089">MKNTIFLLDYDGTLAETRPAILSCLALAFEAVGQRVPSEKELKDQLARGGTLATLFAAFVPGSSVDEERAFEAAYRARYLTEDKEKTVLFAGVIPVLEALKAKKVEMTVLSNKHGPTVLASIERFGLGHFFNGVVGSEAGQPVKPDTRVMTERVRLIYPHAALEQFVMVGDTTADLKFAQNVGMASCWARYGHGAAEACLEQKPSYIMDDVSGLLDIPVEF</sequence>
<keyword evidence="5" id="KW-0378">Hydrolase</keyword>
<evidence type="ECO:0000313" key="5">
    <source>
        <dbReference type="EMBL" id="QDH24233.1"/>
    </source>
</evidence>
<dbReference type="PANTHER" id="PTHR43434">
    <property type="entry name" value="PHOSPHOGLYCOLATE PHOSPHATASE"/>
    <property type="match status" value="1"/>
</dbReference>
<dbReference type="SUPFAM" id="SSF56784">
    <property type="entry name" value="HAD-like"/>
    <property type="match status" value="1"/>
</dbReference>
<dbReference type="EC" id="3.1.3.18" evidence="4"/>
<dbReference type="InterPro" id="IPR023198">
    <property type="entry name" value="PGP-like_dom2"/>
</dbReference>
<dbReference type="Pfam" id="PF13419">
    <property type="entry name" value="HAD_2"/>
    <property type="match status" value="1"/>
</dbReference>